<dbReference type="PROSITE" id="PS50893">
    <property type="entry name" value="ABC_TRANSPORTER_2"/>
    <property type="match status" value="1"/>
</dbReference>
<keyword evidence="2" id="KW-0067">ATP-binding</keyword>
<name>A0A9P5Z6D0_9AGAR</name>
<dbReference type="GO" id="GO:0016887">
    <property type="term" value="F:ATP hydrolysis activity"/>
    <property type="evidence" value="ECO:0007669"/>
    <property type="project" value="InterPro"/>
</dbReference>
<feature type="domain" description="ABC transporter" evidence="3">
    <location>
        <begin position="108"/>
        <end position="377"/>
    </location>
</feature>
<dbReference type="PANTHER" id="PTHR43394">
    <property type="entry name" value="ATP-DEPENDENT PERMEASE MDL1, MITOCHONDRIAL"/>
    <property type="match status" value="1"/>
</dbReference>
<dbReference type="Gene3D" id="3.40.50.300">
    <property type="entry name" value="P-loop containing nucleotide triphosphate hydrolases"/>
    <property type="match status" value="1"/>
</dbReference>
<dbReference type="SUPFAM" id="SSF52540">
    <property type="entry name" value="P-loop containing nucleoside triphosphate hydrolases"/>
    <property type="match status" value="1"/>
</dbReference>
<dbReference type="SMART" id="SM00382">
    <property type="entry name" value="AAA"/>
    <property type="match status" value="1"/>
</dbReference>
<keyword evidence="1" id="KW-0547">Nucleotide-binding</keyword>
<dbReference type="PANTHER" id="PTHR43394:SF1">
    <property type="entry name" value="ATP-BINDING CASSETTE SUB-FAMILY B MEMBER 10, MITOCHONDRIAL"/>
    <property type="match status" value="1"/>
</dbReference>
<evidence type="ECO:0000256" key="2">
    <source>
        <dbReference type="ARBA" id="ARBA00022840"/>
    </source>
</evidence>
<keyword evidence="4" id="KW-0378">Hydrolase</keyword>
<accession>A0A9P5Z6D0</accession>
<dbReference type="Pfam" id="PF00005">
    <property type="entry name" value="ABC_tran"/>
    <property type="match status" value="1"/>
</dbReference>
<evidence type="ECO:0000313" key="5">
    <source>
        <dbReference type="Proteomes" id="UP000807469"/>
    </source>
</evidence>
<sequence length="384" mass="43178">MYIDTLYSILLFSYLEYEKARENMADYNDEPPYTSYSPSIAILQQSSNTLRWSLETLFRTNEHFRRSIKSIRNLYDAQKVTNSLKDGSLPYPRATEKGNNFKHPGMSFKLRNVSFSYPGSQKTTQSLNNISLDIGAGKLVVIVGANGSGKSTLVRVLARLYDPTSGQILIDDQPSTEYRMNDIYQATAILSQDNLIYPLSFAENIGLGYPELASDLTKVKEAAEEGGSSQFIEKLEHGLHTTLNPYIDTMQINLYGNRTHPLYQEMEKIQKVIDISGGEKQRIVASRSFMRFKSGNVKFVAVDEPSSALDAEGELQLFDRLIKVREGKTMVFVTHRFGHLTKHADLIICMKDGAILETGTHESLISSNGEYAKLYNIQASAFVE</sequence>
<dbReference type="GO" id="GO:0005524">
    <property type="term" value="F:ATP binding"/>
    <property type="evidence" value="ECO:0007669"/>
    <property type="project" value="UniProtKB-KW"/>
</dbReference>
<dbReference type="GO" id="GO:0015421">
    <property type="term" value="F:ABC-type oligopeptide transporter activity"/>
    <property type="evidence" value="ECO:0007669"/>
    <property type="project" value="TreeGrafter"/>
</dbReference>
<proteinExistence type="predicted"/>
<dbReference type="Proteomes" id="UP000807469">
    <property type="component" value="Unassembled WGS sequence"/>
</dbReference>
<evidence type="ECO:0000256" key="1">
    <source>
        <dbReference type="ARBA" id="ARBA00022741"/>
    </source>
</evidence>
<gene>
    <name evidence="4" type="ORF">BDN70DRAFT_905003</name>
</gene>
<reference evidence="4" key="1">
    <citation type="submission" date="2020-11" db="EMBL/GenBank/DDBJ databases">
        <authorList>
            <consortium name="DOE Joint Genome Institute"/>
            <person name="Ahrendt S."/>
            <person name="Riley R."/>
            <person name="Andreopoulos W."/>
            <person name="Labutti K."/>
            <person name="Pangilinan J."/>
            <person name="Ruiz-Duenas F.J."/>
            <person name="Barrasa J.M."/>
            <person name="Sanchez-Garcia M."/>
            <person name="Camarero S."/>
            <person name="Miyauchi S."/>
            <person name="Serrano A."/>
            <person name="Linde D."/>
            <person name="Babiker R."/>
            <person name="Drula E."/>
            <person name="Ayuso-Fernandez I."/>
            <person name="Pacheco R."/>
            <person name="Padilla G."/>
            <person name="Ferreira P."/>
            <person name="Barriuso J."/>
            <person name="Kellner H."/>
            <person name="Castanera R."/>
            <person name="Alfaro M."/>
            <person name="Ramirez L."/>
            <person name="Pisabarro A.G."/>
            <person name="Kuo A."/>
            <person name="Tritt A."/>
            <person name="Lipzen A."/>
            <person name="He G."/>
            <person name="Yan M."/>
            <person name="Ng V."/>
            <person name="Cullen D."/>
            <person name="Martin F."/>
            <person name="Rosso M.-N."/>
            <person name="Henrissat B."/>
            <person name="Hibbett D."/>
            <person name="Martinez A.T."/>
            <person name="Grigoriev I.V."/>
        </authorList>
    </citation>
    <scope>NUCLEOTIDE SEQUENCE</scope>
    <source>
        <strain evidence="4">CIRM-BRFM 674</strain>
    </source>
</reference>
<dbReference type="EMBL" id="MU155172">
    <property type="protein sequence ID" value="KAF9481924.1"/>
    <property type="molecule type" value="Genomic_DNA"/>
</dbReference>
<dbReference type="AlphaFoldDB" id="A0A9P5Z6D0"/>
<dbReference type="OrthoDB" id="6500128at2759"/>
<dbReference type="InterPro" id="IPR003593">
    <property type="entry name" value="AAA+_ATPase"/>
</dbReference>
<dbReference type="InterPro" id="IPR003439">
    <property type="entry name" value="ABC_transporter-like_ATP-bd"/>
</dbReference>
<organism evidence="4 5">
    <name type="scientific">Pholiota conissans</name>
    <dbReference type="NCBI Taxonomy" id="109636"/>
    <lineage>
        <taxon>Eukaryota</taxon>
        <taxon>Fungi</taxon>
        <taxon>Dikarya</taxon>
        <taxon>Basidiomycota</taxon>
        <taxon>Agaricomycotina</taxon>
        <taxon>Agaricomycetes</taxon>
        <taxon>Agaricomycetidae</taxon>
        <taxon>Agaricales</taxon>
        <taxon>Agaricineae</taxon>
        <taxon>Strophariaceae</taxon>
        <taxon>Pholiota</taxon>
    </lineage>
</organism>
<protein>
    <submittedName>
        <fullName evidence="4">P-loop containing nucleoside triphosphate hydrolase protein</fullName>
    </submittedName>
</protein>
<dbReference type="InterPro" id="IPR039421">
    <property type="entry name" value="Type_1_exporter"/>
</dbReference>
<dbReference type="InterPro" id="IPR027417">
    <property type="entry name" value="P-loop_NTPase"/>
</dbReference>
<keyword evidence="5" id="KW-1185">Reference proteome</keyword>
<comment type="caution">
    <text evidence="4">The sequence shown here is derived from an EMBL/GenBank/DDBJ whole genome shotgun (WGS) entry which is preliminary data.</text>
</comment>
<evidence type="ECO:0000259" key="3">
    <source>
        <dbReference type="PROSITE" id="PS50893"/>
    </source>
</evidence>
<evidence type="ECO:0000313" key="4">
    <source>
        <dbReference type="EMBL" id="KAF9481924.1"/>
    </source>
</evidence>